<dbReference type="Pfam" id="PF03692">
    <property type="entry name" value="CxxCxxCC"/>
    <property type="match status" value="1"/>
</dbReference>
<dbReference type="STRING" id="43775.SAMN04489760_10567"/>
<dbReference type="InterPro" id="IPR005358">
    <property type="entry name" value="Puta_zinc/iron-chelating_dom"/>
</dbReference>
<dbReference type="RefSeq" id="WP_175476364.1">
    <property type="nucleotide sequence ID" value="NZ_FOBS01000005.1"/>
</dbReference>
<proteinExistence type="predicted"/>
<protein>
    <submittedName>
        <fullName evidence="1">Putative zinc-or iron-chelating domain-containing protein</fullName>
    </submittedName>
</protein>
<keyword evidence="2" id="KW-1185">Reference proteome</keyword>
<dbReference type="AlphaFoldDB" id="A0A1H7VZF8"/>
<dbReference type="EMBL" id="FOBS01000005">
    <property type="protein sequence ID" value="SEM14621.1"/>
    <property type="molecule type" value="Genomic_DNA"/>
</dbReference>
<gene>
    <name evidence="1" type="ORF">SAMN04489760_10567</name>
</gene>
<sequence length="110" mass="12651">MESTVQIACQQCGTCCLANVNCYVTDEDLERWKREGRDDILHIIEHEHAMWVGDHLVSSLDGHYLHGCSFLTWEGTHYACSIYATRPSVCRDYQPGSSEICTQFNQNHHF</sequence>
<evidence type="ECO:0000313" key="2">
    <source>
        <dbReference type="Proteomes" id="UP000198744"/>
    </source>
</evidence>
<name>A0A1H7VZF8_9BACT</name>
<reference evidence="1 2" key="1">
    <citation type="submission" date="2016-10" db="EMBL/GenBank/DDBJ databases">
        <authorList>
            <person name="de Groot N.N."/>
        </authorList>
    </citation>
    <scope>NUCLEOTIDE SEQUENCE [LARGE SCALE GENOMIC DNA]</scope>
    <source>
        <strain evidence="1 2">DSM 8423</strain>
    </source>
</reference>
<organism evidence="1 2">
    <name type="scientific">Syntrophus gentianae</name>
    <dbReference type="NCBI Taxonomy" id="43775"/>
    <lineage>
        <taxon>Bacteria</taxon>
        <taxon>Pseudomonadati</taxon>
        <taxon>Thermodesulfobacteriota</taxon>
        <taxon>Syntrophia</taxon>
        <taxon>Syntrophales</taxon>
        <taxon>Syntrophaceae</taxon>
        <taxon>Syntrophus</taxon>
    </lineage>
</organism>
<accession>A0A1H7VZF8</accession>
<dbReference type="Proteomes" id="UP000198744">
    <property type="component" value="Unassembled WGS sequence"/>
</dbReference>
<evidence type="ECO:0000313" key="1">
    <source>
        <dbReference type="EMBL" id="SEM14621.1"/>
    </source>
</evidence>